<dbReference type="GO" id="GO:0005832">
    <property type="term" value="C:chaperonin-containing T-complex"/>
    <property type="evidence" value="ECO:0007669"/>
    <property type="project" value="UniProtKB-ARBA"/>
</dbReference>
<dbReference type="Gene3D" id="3.50.7.10">
    <property type="entry name" value="GroEL"/>
    <property type="match status" value="1"/>
</dbReference>
<dbReference type="PROSITE" id="PS00995">
    <property type="entry name" value="TCP1_3"/>
    <property type="match status" value="1"/>
</dbReference>
<name>L2GWJ2_VAVCU</name>
<dbReference type="InterPro" id="IPR027413">
    <property type="entry name" value="GROEL-like_equatorial_sf"/>
</dbReference>
<dbReference type="Pfam" id="PF00118">
    <property type="entry name" value="Cpn60_TCP1"/>
    <property type="match status" value="1"/>
</dbReference>
<dbReference type="AlphaFoldDB" id="L2GWJ2"/>
<dbReference type="InterPro" id="IPR027409">
    <property type="entry name" value="GroEL-like_apical_dom_sf"/>
</dbReference>
<dbReference type="InterPro" id="IPR002423">
    <property type="entry name" value="Cpn60/GroEL/TCP-1"/>
</dbReference>
<dbReference type="InParanoid" id="L2GWJ2"/>
<dbReference type="OMA" id="HPAANMI"/>
<gene>
    <name evidence="8" type="ORF">VCUG_00577</name>
</gene>
<dbReference type="SUPFAM" id="SSF52029">
    <property type="entry name" value="GroEL apical domain-like"/>
    <property type="match status" value="1"/>
</dbReference>
<keyword evidence="5 7" id="KW-0067">ATP-binding</keyword>
<dbReference type="GeneID" id="19878463"/>
<dbReference type="SUPFAM" id="SSF48592">
    <property type="entry name" value="GroEL equatorial domain-like"/>
    <property type="match status" value="1"/>
</dbReference>
<dbReference type="RefSeq" id="XP_008073596.1">
    <property type="nucleotide sequence ID" value="XM_008075405.1"/>
</dbReference>
<accession>L2GWJ2</accession>
<dbReference type="GO" id="GO:0051082">
    <property type="term" value="F:unfolded protein binding"/>
    <property type="evidence" value="ECO:0007669"/>
    <property type="project" value="InterPro"/>
</dbReference>
<evidence type="ECO:0000313" key="8">
    <source>
        <dbReference type="EMBL" id="ELA47994.1"/>
    </source>
</evidence>
<evidence type="ECO:0000256" key="3">
    <source>
        <dbReference type="ARBA" id="ARBA00011381"/>
    </source>
</evidence>
<dbReference type="InterPro" id="IPR017998">
    <property type="entry name" value="Chaperone_TCP-1"/>
</dbReference>
<dbReference type="Gene3D" id="3.30.260.10">
    <property type="entry name" value="TCP-1-like chaperonin intermediate domain"/>
    <property type="match status" value="1"/>
</dbReference>
<dbReference type="Proteomes" id="UP000011081">
    <property type="component" value="Unassembled WGS sequence"/>
</dbReference>
<evidence type="ECO:0000256" key="4">
    <source>
        <dbReference type="ARBA" id="ARBA00022741"/>
    </source>
</evidence>
<evidence type="ECO:0000256" key="5">
    <source>
        <dbReference type="ARBA" id="ARBA00022840"/>
    </source>
</evidence>
<protein>
    <recommendedName>
        <fullName evidence="10">T-complex protein 1, delta subunit</fullName>
    </recommendedName>
</protein>
<dbReference type="InterPro" id="IPR027410">
    <property type="entry name" value="TCP-1-like_intermed_sf"/>
</dbReference>
<dbReference type="SUPFAM" id="SSF54849">
    <property type="entry name" value="GroEL-intermediate domain like"/>
    <property type="match status" value="1"/>
</dbReference>
<dbReference type="OrthoDB" id="10248520at2759"/>
<evidence type="ECO:0000313" key="9">
    <source>
        <dbReference type="Proteomes" id="UP000011081"/>
    </source>
</evidence>
<evidence type="ECO:0000256" key="7">
    <source>
        <dbReference type="RuleBase" id="RU004187"/>
    </source>
</evidence>
<dbReference type="GO" id="GO:0005524">
    <property type="term" value="F:ATP binding"/>
    <property type="evidence" value="ECO:0007669"/>
    <property type="project" value="UniProtKB-KW"/>
</dbReference>
<evidence type="ECO:0000256" key="6">
    <source>
        <dbReference type="ARBA" id="ARBA00023186"/>
    </source>
</evidence>
<dbReference type="Gene3D" id="1.10.560.10">
    <property type="entry name" value="GroEL-like equatorial domain"/>
    <property type="match status" value="1"/>
</dbReference>
<proteinExistence type="inferred from homology"/>
<dbReference type="PRINTS" id="PR00304">
    <property type="entry name" value="TCOMPLEXTCP1"/>
</dbReference>
<dbReference type="GO" id="GO:0016887">
    <property type="term" value="F:ATP hydrolysis activity"/>
    <property type="evidence" value="ECO:0007669"/>
    <property type="project" value="InterPro"/>
</dbReference>
<dbReference type="STRING" id="948595.L2GWJ2"/>
<dbReference type="EMBL" id="GL877409">
    <property type="protein sequence ID" value="ELA47994.1"/>
    <property type="molecule type" value="Genomic_DNA"/>
</dbReference>
<dbReference type="InterPro" id="IPR002194">
    <property type="entry name" value="Chaperonin_TCP-1_CS"/>
</dbReference>
<comment type="function">
    <text evidence="1">Molecular chaperone; assists the folding of proteins upon ATP hydrolysis.</text>
</comment>
<dbReference type="HOGENOM" id="CLU_008891_9_2_1"/>
<dbReference type="GO" id="GO:0140662">
    <property type="term" value="F:ATP-dependent protein folding chaperone"/>
    <property type="evidence" value="ECO:0007669"/>
    <property type="project" value="InterPro"/>
</dbReference>
<reference evidence="9" key="1">
    <citation type="submission" date="2011-03" db="EMBL/GenBank/DDBJ databases">
        <title>The genome sequence of Vavraia culicis strain floridensis.</title>
        <authorList>
            <consortium name="The Broad Institute Genome Sequencing Platform"/>
            <person name="Cuomo C."/>
            <person name="Becnel J."/>
            <person name="Sanscrainte N."/>
            <person name="Young S.K."/>
            <person name="Zeng Q."/>
            <person name="Gargeya S."/>
            <person name="Fitzgerald M."/>
            <person name="Haas B."/>
            <person name="Abouelleil A."/>
            <person name="Alvarado L."/>
            <person name="Arachchi H.M."/>
            <person name="Berlin A."/>
            <person name="Chapman S.B."/>
            <person name="Gearin G."/>
            <person name="Goldberg J."/>
            <person name="Griggs A."/>
            <person name="Gujja S."/>
            <person name="Hansen M."/>
            <person name="Heiman D."/>
            <person name="Howarth C."/>
            <person name="Larimer J."/>
            <person name="Lui A."/>
            <person name="MacDonald P.J.P."/>
            <person name="McCowen C."/>
            <person name="Montmayeur A."/>
            <person name="Murphy C."/>
            <person name="Neiman D."/>
            <person name="Pearson M."/>
            <person name="Priest M."/>
            <person name="Roberts A."/>
            <person name="Saif S."/>
            <person name="Shea T."/>
            <person name="Sisk P."/>
            <person name="Stolte C."/>
            <person name="Sykes S."/>
            <person name="Wortman J."/>
            <person name="Nusbaum C."/>
            <person name="Birren B."/>
        </authorList>
    </citation>
    <scope>NUCLEOTIDE SEQUENCE [LARGE SCALE GENOMIC DNA]</scope>
    <source>
        <strain evidence="9">floridensis</strain>
    </source>
</reference>
<evidence type="ECO:0000256" key="2">
    <source>
        <dbReference type="ARBA" id="ARBA00008020"/>
    </source>
</evidence>
<dbReference type="VEuPathDB" id="MicrosporidiaDB:VCUG_00577"/>
<dbReference type="PANTHER" id="PTHR11353">
    <property type="entry name" value="CHAPERONIN"/>
    <property type="match status" value="1"/>
</dbReference>
<evidence type="ECO:0008006" key="10">
    <source>
        <dbReference type="Google" id="ProtNLM"/>
    </source>
</evidence>
<sequence length="531" mass="59672">MKTSDRSKKIYESNIDCCTSLKSTLSSSIGPFGLDKLLITPSNKILVTNDGSTILKNLSSYHPITKILNNVSMTQDKMAGDGTTSVVILTAQIVENAKELMDENVHASAIIRELRRVKEIVMGYFERSKIRVEDFSSAVRTSLSSKVVSAAMDELVPLALKATEYEKLKVVKKLGDEIENCVVVDGYCVKIKSDEKNSEIADEYAIGQVSTALQKKYRIALLQYNLSAPKPNIDSKIEIEEKIEEIIKEEREYVFNLVKKLKVNRVEVAFVQKSILKESVSDLAEYFLNKLKIKFFVLEREEIEEISRVFEMKTSSTNNIITYDMNVGFYEDIILLNEPEAKVEKERDRENRTNTGEKMETAVVEGKRSEVKKDENEKIASGATENRRKAEKKVGSLIVRASDNILLDETERSLNDAICVARCLKDEPFIVPGGGNVEMNISRLHENEIQKRIMNAFVIVPYFLCKNAGLNFYKIGQVADNNGIDCVSGSVENMIERNIVMPVKVAKSYFGLALETASFVLSIDDILPSSQ</sequence>
<comment type="similarity">
    <text evidence="2 7">Belongs to the TCP-1 chaperonin family.</text>
</comment>
<organism evidence="8 9">
    <name type="scientific">Vavraia culicis (isolate floridensis)</name>
    <name type="common">Microsporidian parasite</name>
    <dbReference type="NCBI Taxonomy" id="948595"/>
    <lineage>
        <taxon>Eukaryota</taxon>
        <taxon>Fungi</taxon>
        <taxon>Fungi incertae sedis</taxon>
        <taxon>Microsporidia</taxon>
        <taxon>Pleistophoridae</taxon>
        <taxon>Vavraia</taxon>
    </lineage>
</organism>
<keyword evidence="4 7" id="KW-0547">Nucleotide-binding</keyword>
<evidence type="ECO:0000256" key="1">
    <source>
        <dbReference type="ARBA" id="ARBA00002912"/>
    </source>
</evidence>
<keyword evidence="9" id="KW-1185">Reference proteome</keyword>
<keyword evidence="6 7" id="KW-0143">Chaperone</keyword>
<comment type="subunit">
    <text evidence="3">Component of the T-complex protein 1 (TCP1) complex.</text>
</comment>